<reference evidence="2" key="1">
    <citation type="submission" date="2023-01" db="EMBL/GenBank/DDBJ databases">
        <title>The growth and conidiation of Purpureocillium lavendulum are regulated by nitrogen source and histone H3K14 acetylation.</title>
        <authorList>
            <person name="Tang P."/>
            <person name="Han J."/>
            <person name="Zhang C."/>
            <person name="Tang P."/>
            <person name="Qi F."/>
            <person name="Zhang K."/>
            <person name="Liang L."/>
        </authorList>
    </citation>
    <scope>NUCLEOTIDE SEQUENCE</scope>
    <source>
        <strain evidence="2">YMF1.00683</strain>
    </source>
</reference>
<organism evidence="2 3">
    <name type="scientific">Purpureocillium lavendulum</name>
    <dbReference type="NCBI Taxonomy" id="1247861"/>
    <lineage>
        <taxon>Eukaryota</taxon>
        <taxon>Fungi</taxon>
        <taxon>Dikarya</taxon>
        <taxon>Ascomycota</taxon>
        <taxon>Pezizomycotina</taxon>
        <taxon>Sordariomycetes</taxon>
        <taxon>Hypocreomycetidae</taxon>
        <taxon>Hypocreales</taxon>
        <taxon>Ophiocordycipitaceae</taxon>
        <taxon>Purpureocillium</taxon>
    </lineage>
</organism>
<dbReference type="PANTHER" id="PTHR10622">
    <property type="entry name" value="HET DOMAIN-CONTAINING PROTEIN"/>
    <property type="match status" value="1"/>
</dbReference>
<evidence type="ECO:0000313" key="2">
    <source>
        <dbReference type="EMBL" id="KAJ6439841.1"/>
    </source>
</evidence>
<keyword evidence="3" id="KW-1185">Reference proteome</keyword>
<dbReference type="AlphaFoldDB" id="A0AB34FN89"/>
<dbReference type="Pfam" id="PF06985">
    <property type="entry name" value="HET"/>
    <property type="match status" value="1"/>
</dbReference>
<dbReference type="InterPro" id="IPR010730">
    <property type="entry name" value="HET"/>
</dbReference>
<gene>
    <name evidence="2" type="ORF">O9K51_07732</name>
</gene>
<accession>A0AB34FN89</accession>
<evidence type="ECO:0000259" key="1">
    <source>
        <dbReference type="Pfam" id="PF06985"/>
    </source>
</evidence>
<comment type="caution">
    <text evidence="2">The sequence shown here is derived from an EMBL/GenBank/DDBJ whole genome shotgun (WGS) entry which is preliminary data.</text>
</comment>
<dbReference type="Proteomes" id="UP001163105">
    <property type="component" value="Unassembled WGS sequence"/>
</dbReference>
<proteinExistence type="predicted"/>
<dbReference type="EMBL" id="JAQHRD010000006">
    <property type="protein sequence ID" value="KAJ6439841.1"/>
    <property type="molecule type" value="Genomic_DNA"/>
</dbReference>
<evidence type="ECO:0000313" key="3">
    <source>
        <dbReference type="Proteomes" id="UP001163105"/>
    </source>
</evidence>
<dbReference type="PANTHER" id="PTHR10622:SF10">
    <property type="entry name" value="HET DOMAIN-CONTAINING PROTEIN"/>
    <property type="match status" value="1"/>
</dbReference>
<feature type="domain" description="Heterokaryon incompatibility" evidence="1">
    <location>
        <begin position="22"/>
        <end position="108"/>
    </location>
</feature>
<sequence length="624" mass="67282">MRLLNTSTLQLEVFTGVAVPPYTILSHRWEDEEVTLEDMKTGAAARMKGFAKIESSAHRARSDGCGHIWIDTCCIDKSSSAELSEAINSMFAWYQAAERCIVYLSDVSTLEDLAGSAWFTRGWTLQELIAPRAVVFLNCAWRVLGDKTTLRPQLHAITRVPDAVLLAGGNADADADHYLAAVPACRKLSWAAGRATTRPEDEAYCLLGLLGVAVPLLYGEGSARAFRRVQEAYVREHPDDESVLAWTVEPAEVDARASPYWPLLASSPRYFRRSGPYTVPRFKTWRKGAGGSGRAVDVTGGGVRAALTVQPLGKDAIRGQQDAEGLEGEAGGGGDSTQALFLAALNCSFVEDEADEFSSSFTVTLQRLSDFEDHYARVRPDAIIPVGEPSGTAWPAIGEASGGGGDRHSGMDAHLAEVFVRAQPRAGDPVAGFCARNDGAPLAFTFMAGSPRGPLATPGSIDVRFRGASDAAAEDTPRFCFLDVAAGEARLGTPGGFDVQHLTRRRVVGCLRVRLDASLDAPRRPIVPLATYEHPYLVLGLEPLPANPLGTPPGYVRPWYAFSDGWDAEALAALERASTRGQEGGGEMRKMHVAPGGTRVRVRFVPATYKLRTYYEVQVVAADK</sequence>
<protein>
    <submittedName>
        <fullName evidence="2">HET-domain-containing protein</fullName>
    </submittedName>
</protein>
<name>A0AB34FN89_9HYPO</name>